<keyword evidence="2" id="KW-1185">Reference proteome</keyword>
<organism evidence="1 2">
    <name type="scientific">Hirsutella minnesotensis 3608</name>
    <dbReference type="NCBI Taxonomy" id="1043627"/>
    <lineage>
        <taxon>Eukaryota</taxon>
        <taxon>Fungi</taxon>
        <taxon>Dikarya</taxon>
        <taxon>Ascomycota</taxon>
        <taxon>Pezizomycotina</taxon>
        <taxon>Sordariomycetes</taxon>
        <taxon>Hypocreomycetidae</taxon>
        <taxon>Hypocreales</taxon>
        <taxon>Ophiocordycipitaceae</taxon>
        <taxon>Hirsutella</taxon>
    </lineage>
</organism>
<name>A0A0F7ZI09_9HYPO</name>
<accession>A0A0F7ZI09</accession>
<evidence type="ECO:0000313" key="2">
    <source>
        <dbReference type="Proteomes" id="UP000054481"/>
    </source>
</evidence>
<protein>
    <submittedName>
        <fullName evidence="1">Uncharacterized protein</fullName>
    </submittedName>
</protein>
<dbReference type="EMBL" id="KQ030536">
    <property type="protein sequence ID" value="KJZ73326.1"/>
    <property type="molecule type" value="Genomic_DNA"/>
</dbReference>
<sequence length="209" mass="23078">MTAFRTLLFKAKNGSFLERGNDLLQGAASRERGIKLPDIWVTNSVFRTFLASEFRLVFLLLDRVLSRETVALAYTEGTPPSLEFQNAKACVFALLSLAGSLFLDLDFISPFQVDDYATGARVLLSEFFENPSRHDPADVAHVGAQTDPASFAPLSCANYSNHRFYMNPSVAVFTLRPCIMPWRAVSSSVCVATSLSPRAQVILNERTSS</sequence>
<proteinExistence type="predicted"/>
<evidence type="ECO:0000313" key="1">
    <source>
        <dbReference type="EMBL" id="KJZ73326.1"/>
    </source>
</evidence>
<gene>
    <name evidence="1" type="ORF">HIM_07330</name>
</gene>
<reference evidence="1 2" key="1">
    <citation type="journal article" date="2014" name="Genome Biol. Evol.">
        <title>Comparative genomics and transcriptomics analyses reveal divergent lifestyle features of nematode endoparasitic fungus Hirsutella minnesotensis.</title>
        <authorList>
            <person name="Lai Y."/>
            <person name="Liu K."/>
            <person name="Zhang X."/>
            <person name="Zhang X."/>
            <person name="Li K."/>
            <person name="Wang N."/>
            <person name="Shu C."/>
            <person name="Wu Y."/>
            <person name="Wang C."/>
            <person name="Bushley K.E."/>
            <person name="Xiang M."/>
            <person name="Liu X."/>
        </authorList>
    </citation>
    <scope>NUCLEOTIDE SEQUENCE [LARGE SCALE GENOMIC DNA]</scope>
    <source>
        <strain evidence="1 2">3608</strain>
    </source>
</reference>
<dbReference type="AlphaFoldDB" id="A0A0F7ZI09"/>
<dbReference type="Proteomes" id="UP000054481">
    <property type="component" value="Unassembled WGS sequence"/>
</dbReference>